<keyword evidence="9" id="KW-1185">Reference proteome</keyword>
<dbReference type="InterPro" id="IPR003316">
    <property type="entry name" value="E2F_WHTH_DNA-bd_dom"/>
</dbReference>
<dbReference type="SMART" id="SM01372">
    <property type="entry name" value="E2F_TDP"/>
    <property type="match status" value="1"/>
</dbReference>
<name>A0A068VNG9_COFCA</name>
<dbReference type="InterPro" id="IPR036388">
    <property type="entry name" value="WH-like_DNA-bd_sf"/>
</dbReference>
<dbReference type="SUPFAM" id="SSF144074">
    <property type="entry name" value="E2F-DP heterodimerization region"/>
    <property type="match status" value="1"/>
</dbReference>
<dbReference type="EMBL" id="HG751268">
    <property type="protein sequence ID" value="CDP22211.1"/>
    <property type="molecule type" value="Genomic_DNA"/>
</dbReference>
<evidence type="ECO:0000256" key="5">
    <source>
        <dbReference type="ARBA" id="ARBA00023306"/>
    </source>
</evidence>
<dbReference type="InterPro" id="IPR015633">
    <property type="entry name" value="E2F"/>
</dbReference>
<evidence type="ECO:0000256" key="6">
    <source>
        <dbReference type="RuleBase" id="RU003796"/>
    </source>
</evidence>
<dbReference type="SUPFAM" id="SSF46785">
    <property type="entry name" value="Winged helix' DNA-binding domain"/>
    <property type="match status" value="1"/>
</dbReference>
<evidence type="ECO:0000313" key="8">
    <source>
        <dbReference type="EMBL" id="CDP22211.1"/>
    </source>
</evidence>
<comment type="subcellular location">
    <subcellularLocation>
        <location evidence="6">Nucleus</location>
    </subcellularLocation>
</comment>
<protein>
    <submittedName>
        <fullName evidence="8">DH200=94 genomic scaffold, scaffold_12184</fullName>
    </submittedName>
</protein>
<evidence type="ECO:0000259" key="7">
    <source>
        <dbReference type="SMART" id="SM01372"/>
    </source>
</evidence>
<dbReference type="PANTHER" id="PTHR12081:SF18">
    <property type="entry name" value="TRANSCRIPTION FACTOR E2F2-RELATED"/>
    <property type="match status" value="1"/>
</dbReference>
<dbReference type="PANTHER" id="PTHR12081">
    <property type="entry name" value="TRANSCRIPTION FACTOR E2F"/>
    <property type="match status" value="1"/>
</dbReference>
<evidence type="ECO:0000313" key="9">
    <source>
        <dbReference type="Proteomes" id="UP000295252"/>
    </source>
</evidence>
<dbReference type="STRING" id="49390.A0A068VNG9"/>
<feature type="non-terminal residue" evidence="8">
    <location>
        <position position="168"/>
    </location>
</feature>
<dbReference type="Proteomes" id="UP000295252">
    <property type="component" value="Unassembled WGS sequence"/>
</dbReference>
<dbReference type="AlphaFoldDB" id="A0A068VNG9"/>
<keyword evidence="3 6" id="KW-0238">DNA-binding</keyword>
<dbReference type="InParanoid" id="A0A068VNG9"/>
<accession>A0A068VNG9</accession>
<dbReference type="Pfam" id="PF02319">
    <property type="entry name" value="WHD_E2F_TDP"/>
    <property type="match status" value="1"/>
</dbReference>
<keyword evidence="2 6" id="KW-0805">Transcription regulation</keyword>
<keyword evidence="6" id="KW-0539">Nucleus</keyword>
<comment type="similarity">
    <text evidence="1 6">Belongs to the E2F/DP family.</text>
</comment>
<feature type="domain" description="E2F/DP family winged-helix DNA-binding" evidence="7">
    <location>
        <begin position="29"/>
        <end position="94"/>
    </location>
</feature>
<sequence>MSGGNAYRSKVTPLTPLFNAKGGKARSCRNDRSLGLQTKNFVNLIKHAEDGILDLNEAAKTLEMSKRRIYDITSVLGGIGLIEKELKSTIRWTGLGASRQPDLQAEVENLSMEERRLDDRIRLEMQERLRDLSAINQKWLFVTFEDIKVVPCFQVLFYCFVVWQFLFS</sequence>
<dbReference type="InterPro" id="IPR036390">
    <property type="entry name" value="WH_DNA-bd_sf"/>
</dbReference>
<evidence type="ECO:0000256" key="4">
    <source>
        <dbReference type="ARBA" id="ARBA00023163"/>
    </source>
</evidence>
<dbReference type="GO" id="GO:0090575">
    <property type="term" value="C:RNA polymerase II transcription regulator complex"/>
    <property type="evidence" value="ECO:0007669"/>
    <property type="project" value="TreeGrafter"/>
</dbReference>
<reference evidence="9" key="1">
    <citation type="journal article" date="2014" name="Science">
        <title>The coffee genome provides insight into the convergent evolution of caffeine biosynthesis.</title>
        <authorList>
            <person name="Denoeud F."/>
            <person name="Carretero-Paulet L."/>
            <person name="Dereeper A."/>
            <person name="Droc G."/>
            <person name="Guyot R."/>
            <person name="Pietrella M."/>
            <person name="Zheng C."/>
            <person name="Alberti A."/>
            <person name="Anthony F."/>
            <person name="Aprea G."/>
            <person name="Aury J.M."/>
            <person name="Bento P."/>
            <person name="Bernard M."/>
            <person name="Bocs S."/>
            <person name="Campa C."/>
            <person name="Cenci A."/>
            <person name="Combes M.C."/>
            <person name="Crouzillat D."/>
            <person name="Da Silva C."/>
            <person name="Daddiego L."/>
            <person name="De Bellis F."/>
            <person name="Dussert S."/>
            <person name="Garsmeur O."/>
            <person name="Gayraud T."/>
            <person name="Guignon V."/>
            <person name="Jahn K."/>
            <person name="Jamilloux V."/>
            <person name="Joet T."/>
            <person name="Labadie K."/>
            <person name="Lan T."/>
            <person name="Leclercq J."/>
            <person name="Lepelley M."/>
            <person name="Leroy T."/>
            <person name="Li L.T."/>
            <person name="Librado P."/>
            <person name="Lopez L."/>
            <person name="Munoz A."/>
            <person name="Noel B."/>
            <person name="Pallavicini A."/>
            <person name="Perrotta G."/>
            <person name="Poncet V."/>
            <person name="Pot D."/>
            <person name="Priyono X."/>
            <person name="Rigoreau M."/>
            <person name="Rouard M."/>
            <person name="Rozas J."/>
            <person name="Tranchant-Dubreuil C."/>
            <person name="VanBuren R."/>
            <person name="Zhang Q."/>
            <person name="Andrade A.C."/>
            <person name="Argout X."/>
            <person name="Bertrand B."/>
            <person name="de Kochko A."/>
            <person name="Graziosi G."/>
            <person name="Henry R.J."/>
            <person name="Jayarama X."/>
            <person name="Ming R."/>
            <person name="Nagai C."/>
            <person name="Rounsley S."/>
            <person name="Sankoff D."/>
            <person name="Giuliano G."/>
            <person name="Albert V.A."/>
            <person name="Wincker P."/>
            <person name="Lashermes P."/>
        </authorList>
    </citation>
    <scope>NUCLEOTIDE SEQUENCE [LARGE SCALE GENOMIC DNA]</scope>
    <source>
        <strain evidence="9">cv. DH200-94</strain>
    </source>
</reference>
<dbReference type="Gene3D" id="6.10.250.540">
    <property type="match status" value="1"/>
</dbReference>
<dbReference type="FunFam" id="1.10.10.10:FF:000008">
    <property type="entry name" value="E2F transcription factor 1"/>
    <property type="match status" value="1"/>
</dbReference>
<dbReference type="PhylomeDB" id="A0A068VNG9"/>
<dbReference type="Gene3D" id="1.10.10.10">
    <property type="entry name" value="Winged helix-like DNA-binding domain superfamily/Winged helix DNA-binding domain"/>
    <property type="match status" value="1"/>
</dbReference>
<dbReference type="Gramene" id="CDP22211">
    <property type="protein sequence ID" value="CDP22211"/>
    <property type="gene ID" value="GSCOC_T00007535001"/>
</dbReference>
<dbReference type="GO" id="GO:0000981">
    <property type="term" value="F:DNA-binding transcription factor activity, RNA polymerase II-specific"/>
    <property type="evidence" value="ECO:0007669"/>
    <property type="project" value="TreeGrafter"/>
</dbReference>
<dbReference type="InterPro" id="IPR037241">
    <property type="entry name" value="E2F-DP_heterodim"/>
</dbReference>
<gene>
    <name evidence="8" type="ORF">GSCOC_T00007535001</name>
</gene>
<evidence type="ECO:0000256" key="3">
    <source>
        <dbReference type="ARBA" id="ARBA00023125"/>
    </source>
</evidence>
<evidence type="ECO:0000256" key="2">
    <source>
        <dbReference type="ARBA" id="ARBA00023015"/>
    </source>
</evidence>
<evidence type="ECO:0000256" key="1">
    <source>
        <dbReference type="ARBA" id="ARBA00010940"/>
    </source>
</evidence>
<proteinExistence type="inferred from homology"/>
<dbReference type="OrthoDB" id="1743261at2759"/>
<dbReference type="GO" id="GO:0000978">
    <property type="term" value="F:RNA polymerase II cis-regulatory region sequence-specific DNA binding"/>
    <property type="evidence" value="ECO:0007669"/>
    <property type="project" value="InterPro"/>
</dbReference>
<keyword evidence="5" id="KW-0131">Cell cycle</keyword>
<keyword evidence="4 6" id="KW-0804">Transcription</keyword>
<organism evidence="8 9">
    <name type="scientific">Coffea canephora</name>
    <name type="common">Robusta coffee</name>
    <dbReference type="NCBI Taxonomy" id="49390"/>
    <lineage>
        <taxon>Eukaryota</taxon>
        <taxon>Viridiplantae</taxon>
        <taxon>Streptophyta</taxon>
        <taxon>Embryophyta</taxon>
        <taxon>Tracheophyta</taxon>
        <taxon>Spermatophyta</taxon>
        <taxon>Magnoliopsida</taxon>
        <taxon>eudicotyledons</taxon>
        <taxon>Gunneridae</taxon>
        <taxon>Pentapetalae</taxon>
        <taxon>asterids</taxon>
        <taxon>lamiids</taxon>
        <taxon>Gentianales</taxon>
        <taxon>Rubiaceae</taxon>
        <taxon>Ixoroideae</taxon>
        <taxon>Gardenieae complex</taxon>
        <taxon>Bertiereae - Coffeeae clade</taxon>
        <taxon>Coffeeae</taxon>
        <taxon>Coffea</taxon>
    </lineage>
</organism>